<accession>A0A6J6AQ25</accession>
<proteinExistence type="predicted"/>
<protein>
    <submittedName>
        <fullName evidence="1">Unannotated protein</fullName>
    </submittedName>
</protein>
<name>A0A6J6AQ25_9ZZZZ</name>
<reference evidence="1" key="1">
    <citation type="submission" date="2020-05" db="EMBL/GenBank/DDBJ databases">
        <authorList>
            <person name="Chiriac C."/>
            <person name="Salcher M."/>
            <person name="Ghai R."/>
            <person name="Kavagutti S V."/>
        </authorList>
    </citation>
    <scope>NUCLEOTIDE SEQUENCE</scope>
</reference>
<gene>
    <name evidence="1" type="ORF">UFOPK4201_01403</name>
</gene>
<dbReference type="EMBL" id="CAEUNJ010000065">
    <property type="protein sequence ID" value="CAB4372312.1"/>
    <property type="molecule type" value="Genomic_DNA"/>
</dbReference>
<organism evidence="1">
    <name type="scientific">freshwater metagenome</name>
    <dbReference type="NCBI Taxonomy" id="449393"/>
    <lineage>
        <taxon>unclassified sequences</taxon>
        <taxon>metagenomes</taxon>
        <taxon>ecological metagenomes</taxon>
    </lineage>
</organism>
<sequence length="90" mass="9438">MGPLSTAIEVTALVVVLIRETVPLPTFATHTLDPSGLTATPRGCVPTAIEVTAVVEGVTALAGPDNVITLRRANDVARTRVLRKNRIPAN</sequence>
<evidence type="ECO:0000313" key="1">
    <source>
        <dbReference type="EMBL" id="CAB4372312.1"/>
    </source>
</evidence>
<dbReference type="AlphaFoldDB" id="A0A6J6AQ25"/>